<reference evidence="1" key="2">
    <citation type="journal article" date="2023" name="IMA Fungus">
        <title>Comparative genomic study of the Penicillium genus elucidates a diverse pangenome and 15 lateral gene transfer events.</title>
        <authorList>
            <person name="Petersen C."/>
            <person name="Sorensen T."/>
            <person name="Nielsen M.R."/>
            <person name="Sondergaard T.E."/>
            <person name="Sorensen J.L."/>
            <person name="Fitzpatrick D.A."/>
            <person name="Frisvad J.C."/>
            <person name="Nielsen K.L."/>
        </authorList>
    </citation>
    <scope>NUCLEOTIDE SEQUENCE</scope>
    <source>
        <strain evidence="1">IBT 23319</strain>
    </source>
</reference>
<dbReference type="AlphaFoldDB" id="A0A9W9PAM3"/>
<dbReference type="Proteomes" id="UP001147733">
    <property type="component" value="Unassembled WGS sequence"/>
</dbReference>
<comment type="caution">
    <text evidence="1">The sequence shown here is derived from an EMBL/GenBank/DDBJ whole genome shotgun (WGS) entry which is preliminary data.</text>
</comment>
<sequence length="71" mass="8046">MDAARGILRGEDEDENKKLQLHFKLAKTSIYNKQGNENEKEEVPQKPVELSRVVNSMAHSNSSPKTVQRVP</sequence>
<evidence type="ECO:0000313" key="2">
    <source>
        <dbReference type="Proteomes" id="UP001147733"/>
    </source>
</evidence>
<gene>
    <name evidence="1" type="ORF">N7469_002612</name>
</gene>
<name>A0A9W9PAM3_PENCI</name>
<reference evidence="1" key="1">
    <citation type="submission" date="2022-11" db="EMBL/GenBank/DDBJ databases">
        <authorList>
            <person name="Petersen C."/>
        </authorList>
    </citation>
    <scope>NUCLEOTIDE SEQUENCE</scope>
    <source>
        <strain evidence="1">IBT 23319</strain>
    </source>
</reference>
<dbReference type="GeneID" id="81380699"/>
<protein>
    <submittedName>
        <fullName evidence="1">Uncharacterized protein</fullName>
    </submittedName>
</protein>
<accession>A0A9W9PAM3</accession>
<dbReference type="RefSeq" id="XP_056504026.1">
    <property type="nucleotide sequence ID" value="XM_056641532.1"/>
</dbReference>
<evidence type="ECO:0000313" key="1">
    <source>
        <dbReference type="EMBL" id="KAJ5241021.1"/>
    </source>
</evidence>
<proteinExistence type="predicted"/>
<dbReference type="EMBL" id="JAPQKT010000002">
    <property type="protein sequence ID" value="KAJ5241021.1"/>
    <property type="molecule type" value="Genomic_DNA"/>
</dbReference>
<organism evidence="1 2">
    <name type="scientific">Penicillium citrinum</name>
    <dbReference type="NCBI Taxonomy" id="5077"/>
    <lineage>
        <taxon>Eukaryota</taxon>
        <taxon>Fungi</taxon>
        <taxon>Dikarya</taxon>
        <taxon>Ascomycota</taxon>
        <taxon>Pezizomycotina</taxon>
        <taxon>Eurotiomycetes</taxon>
        <taxon>Eurotiomycetidae</taxon>
        <taxon>Eurotiales</taxon>
        <taxon>Aspergillaceae</taxon>
        <taxon>Penicillium</taxon>
    </lineage>
</organism>
<keyword evidence="2" id="KW-1185">Reference proteome</keyword>